<feature type="signal peptide" evidence="1">
    <location>
        <begin position="1"/>
        <end position="21"/>
    </location>
</feature>
<keyword evidence="1" id="KW-0732">Signal</keyword>
<proteinExistence type="predicted"/>
<feature type="chain" id="PRO_5026875737" description="Nuclear transport factor 2 family protein" evidence="1">
    <location>
        <begin position="22"/>
        <end position="172"/>
    </location>
</feature>
<evidence type="ECO:0000313" key="2">
    <source>
        <dbReference type="EMBL" id="MVT42812.1"/>
    </source>
</evidence>
<gene>
    <name evidence="2" type="ORF">GO495_19615</name>
</gene>
<dbReference type="OrthoDB" id="663643at2"/>
<dbReference type="RefSeq" id="WP_157301411.1">
    <property type="nucleotide sequence ID" value="NZ_BAAAZB010000002.1"/>
</dbReference>
<evidence type="ECO:0008006" key="4">
    <source>
        <dbReference type="Google" id="ProtNLM"/>
    </source>
</evidence>
<accession>A0A6N8JFC8</accession>
<protein>
    <recommendedName>
        <fullName evidence="4">Nuclear transport factor 2 family protein</fullName>
    </recommendedName>
</protein>
<keyword evidence="3" id="KW-1185">Reference proteome</keyword>
<dbReference type="AlphaFoldDB" id="A0A6N8JFC8"/>
<dbReference type="EMBL" id="WRXO01000005">
    <property type="protein sequence ID" value="MVT42812.1"/>
    <property type="molecule type" value="Genomic_DNA"/>
</dbReference>
<organism evidence="2 3">
    <name type="scientific">Chitinophaga oryziterrae</name>
    <dbReference type="NCBI Taxonomy" id="1031224"/>
    <lineage>
        <taxon>Bacteria</taxon>
        <taxon>Pseudomonadati</taxon>
        <taxon>Bacteroidota</taxon>
        <taxon>Chitinophagia</taxon>
        <taxon>Chitinophagales</taxon>
        <taxon>Chitinophagaceae</taxon>
        <taxon>Chitinophaga</taxon>
    </lineage>
</organism>
<evidence type="ECO:0000313" key="3">
    <source>
        <dbReference type="Proteomes" id="UP000468388"/>
    </source>
</evidence>
<sequence length="172" mass="20019">MILKSITFFLVAIFVANVSFAQSKADIIKSIKKEFKDINDDNSFKKVVLENEEFMEHMTDRGGSLTGYYKDEKLCKIVEWIGISNGIYISEYYFKEEQLIFVYKAFKAVVYDIKKGEVDYDQTGVKFEGRYYFNDKTLIDSITTGTNPFKTEPKDFPAEIEQDQQLLAKKKK</sequence>
<evidence type="ECO:0000256" key="1">
    <source>
        <dbReference type="SAM" id="SignalP"/>
    </source>
</evidence>
<name>A0A6N8JFC8_9BACT</name>
<comment type="caution">
    <text evidence="2">The sequence shown here is derived from an EMBL/GenBank/DDBJ whole genome shotgun (WGS) entry which is preliminary data.</text>
</comment>
<reference evidence="2 3" key="1">
    <citation type="submission" date="2019-12" db="EMBL/GenBank/DDBJ databases">
        <title>The draft genomic sequence of strain Chitinophaga oryziterrae JCM 16595.</title>
        <authorList>
            <person name="Zhang X."/>
        </authorList>
    </citation>
    <scope>NUCLEOTIDE SEQUENCE [LARGE SCALE GENOMIC DNA]</scope>
    <source>
        <strain evidence="2 3">JCM 16595</strain>
    </source>
</reference>
<dbReference type="Proteomes" id="UP000468388">
    <property type="component" value="Unassembled WGS sequence"/>
</dbReference>